<evidence type="ECO:0000256" key="5">
    <source>
        <dbReference type="ARBA" id="ARBA00023242"/>
    </source>
</evidence>
<evidence type="ECO:0000256" key="4">
    <source>
        <dbReference type="ARBA" id="ARBA00023054"/>
    </source>
</evidence>
<dbReference type="SUPFAM" id="SSF48371">
    <property type="entry name" value="ARM repeat"/>
    <property type="match status" value="1"/>
</dbReference>
<dbReference type="SMART" id="SM01156">
    <property type="entry name" value="DUF1716"/>
    <property type="match status" value="1"/>
</dbReference>
<evidence type="ECO:0000313" key="10">
    <source>
        <dbReference type="Proteomes" id="UP001652625"/>
    </source>
</evidence>
<evidence type="ECO:0000256" key="8">
    <source>
        <dbReference type="SAM" id="Phobius"/>
    </source>
</evidence>
<keyword evidence="8" id="KW-0812">Transmembrane</keyword>
<keyword evidence="8" id="KW-1133">Transmembrane helix</keyword>
<dbReference type="Gene3D" id="1.25.10.10">
    <property type="entry name" value="Leucine-rich Repeat Variant"/>
    <property type="match status" value="1"/>
</dbReference>
<feature type="region of interest" description="Disordered" evidence="7">
    <location>
        <begin position="1"/>
        <end position="76"/>
    </location>
</feature>
<comment type="subcellular location">
    <subcellularLocation>
        <location evidence="1">Nucleus</location>
    </subcellularLocation>
</comment>
<gene>
    <name evidence="11" type="primary">LOC136092476</name>
</gene>
<organism evidence="10 11">
    <name type="scientific">Hydra vulgaris</name>
    <name type="common">Hydra</name>
    <name type="synonym">Hydra attenuata</name>
    <dbReference type="NCBI Taxonomy" id="6087"/>
    <lineage>
        <taxon>Eukaryota</taxon>
        <taxon>Metazoa</taxon>
        <taxon>Cnidaria</taxon>
        <taxon>Hydrozoa</taxon>
        <taxon>Hydroidolina</taxon>
        <taxon>Anthoathecata</taxon>
        <taxon>Aplanulata</taxon>
        <taxon>Hydridae</taxon>
        <taxon>Hydra</taxon>
    </lineage>
</organism>
<dbReference type="Pfam" id="PF08216">
    <property type="entry name" value="CTNNBL"/>
    <property type="match status" value="1"/>
</dbReference>
<evidence type="ECO:0000256" key="3">
    <source>
        <dbReference type="ARBA" id="ARBA00022737"/>
    </source>
</evidence>
<dbReference type="InterPro" id="IPR011989">
    <property type="entry name" value="ARM-like"/>
</dbReference>
<keyword evidence="10" id="KW-1185">Reference proteome</keyword>
<evidence type="ECO:0000256" key="1">
    <source>
        <dbReference type="ARBA" id="ARBA00004123"/>
    </source>
</evidence>
<dbReference type="RefSeq" id="XP_065676835.1">
    <property type="nucleotide sequence ID" value="XM_065820763.1"/>
</dbReference>
<keyword evidence="5" id="KW-0539">Nucleus</keyword>
<accession>A0ABM4DQG6</accession>
<dbReference type="Proteomes" id="UP001652625">
    <property type="component" value="Chromosome 15"/>
</dbReference>
<keyword evidence="8" id="KW-0472">Membrane</keyword>
<feature type="transmembrane region" description="Helical" evidence="8">
    <location>
        <begin position="522"/>
        <end position="545"/>
    </location>
</feature>
<feature type="compositionally biased region" description="Polar residues" evidence="7">
    <location>
        <begin position="62"/>
        <end position="72"/>
    </location>
</feature>
<evidence type="ECO:0000256" key="2">
    <source>
        <dbReference type="ARBA" id="ARBA00022553"/>
    </source>
</evidence>
<sequence length="597" mass="68396">MDVGELLKYQPQKGAKRRVPDQFERRPKAKRISNNEEEPETYQFKKILKKGTSSEPKKVSTPAPSTQANKDVSTVKPVKDSPIIKSVKVGMTDDEKEKLLSMVENDDEGEAINESTIKKYILTFEKKVTKNQEMRIKFPDQPPKFMESEMELHDEIQKLHVLATVPEYYETFIKLNAVSTVLGLLNHPNTDIAIAVVHLLQELTDTDTLQDSEEEAMFLVDALLEGQVTNVLLQNLQRLDERQKEDFDGVHHTLAVIENLAEFHPDVCITAGQQGLLTWLLKRLKRKVFDNNKLYASEIIAIMLQNHEENRQLLGESNGVDSLLQALAAYKGHNPNNQEETEYMENLFSCLCSSLLFPPNKDLFLKGEGLQLMILMLREKKMSRTSALKVLAYTMTGENGGENCNKFVDILGLRCVFPLFMKPPKRNKKTGNSKEECEEHTCSIIASLFRHLTGSNRSRLVQKFVEEDHIKLDRLMELYFKYQRRVQDADARIEREKDDLEEQGELIDEAMEDMFYLKRLDAGLFILQLIVCIMLEACCSGVASIKQRVITLMSQHGGSMKQIKQVMREYAGHIGDTTTNESAEMERRRLLSLVDRF</sequence>
<proteinExistence type="predicted"/>
<protein>
    <submittedName>
        <fullName evidence="11">Beta-catenin-like protein 1</fullName>
    </submittedName>
</protein>
<feature type="domain" description="Beta-catenin-like protein 1 N-terminal" evidence="9">
    <location>
        <begin position="92"/>
        <end position="197"/>
    </location>
</feature>
<reference evidence="11" key="1">
    <citation type="submission" date="2025-08" db="UniProtKB">
        <authorList>
            <consortium name="RefSeq"/>
        </authorList>
    </citation>
    <scope>IDENTIFICATION</scope>
</reference>
<dbReference type="InterPro" id="IPR013180">
    <property type="entry name" value="CTNNBL1_N"/>
</dbReference>
<dbReference type="GeneID" id="136092476"/>
<dbReference type="InterPro" id="IPR039678">
    <property type="entry name" value="CTNNBL1"/>
</dbReference>
<evidence type="ECO:0000259" key="9">
    <source>
        <dbReference type="SMART" id="SM01156"/>
    </source>
</evidence>
<name>A0ABM4DQG6_HYDVU</name>
<keyword evidence="3" id="KW-0677">Repeat</keyword>
<keyword evidence="4 6" id="KW-0175">Coiled coil</keyword>
<evidence type="ECO:0000256" key="6">
    <source>
        <dbReference type="SAM" id="Coils"/>
    </source>
</evidence>
<dbReference type="InterPro" id="IPR016024">
    <property type="entry name" value="ARM-type_fold"/>
</dbReference>
<dbReference type="PANTHER" id="PTHR14978:SF0">
    <property type="entry name" value="BETA-CATENIN-LIKE PROTEIN 1"/>
    <property type="match status" value="1"/>
</dbReference>
<keyword evidence="2" id="KW-0597">Phosphoprotein</keyword>
<evidence type="ECO:0000256" key="7">
    <source>
        <dbReference type="SAM" id="MobiDB-lite"/>
    </source>
</evidence>
<dbReference type="PANTHER" id="PTHR14978">
    <property type="entry name" value="BETA-CATENIN-LIKE PROTEIN 1 NUCLEAR ASSOCIATED PROTEIN"/>
    <property type="match status" value="1"/>
</dbReference>
<feature type="coiled-coil region" evidence="6">
    <location>
        <begin position="483"/>
        <end position="513"/>
    </location>
</feature>
<evidence type="ECO:0000313" key="11">
    <source>
        <dbReference type="RefSeq" id="XP_065676835.1"/>
    </source>
</evidence>